<accession>A0A5J4X0H6</accession>
<protein>
    <submittedName>
        <fullName evidence="1">Uncharacterized protein</fullName>
    </submittedName>
</protein>
<sequence length="126" mass="15576">MLAFKYLIVMEEKKEQNFIIILMNELKIEEIKVENAKDKMERRNCYQWEKVIMTVINQLLREKEKLERKWEKKQIFQMRKKSVTVNKMMVKRTAKDGIWMMEMEIMSMKLDKEEEFVDEVRKESMN</sequence>
<dbReference type="EMBL" id="SNRW01000585">
    <property type="protein sequence ID" value="KAA6400302.1"/>
    <property type="molecule type" value="Genomic_DNA"/>
</dbReference>
<dbReference type="Proteomes" id="UP000324800">
    <property type="component" value="Unassembled WGS sequence"/>
</dbReference>
<evidence type="ECO:0000313" key="2">
    <source>
        <dbReference type="Proteomes" id="UP000324800"/>
    </source>
</evidence>
<reference evidence="1 2" key="1">
    <citation type="submission" date="2019-03" db="EMBL/GenBank/DDBJ databases">
        <title>Single cell metagenomics reveals metabolic interactions within the superorganism composed of flagellate Streblomastix strix and complex community of Bacteroidetes bacteria on its surface.</title>
        <authorList>
            <person name="Treitli S.C."/>
            <person name="Kolisko M."/>
            <person name="Husnik F."/>
            <person name="Keeling P."/>
            <person name="Hampl V."/>
        </authorList>
    </citation>
    <scope>NUCLEOTIDE SEQUENCE [LARGE SCALE GENOMIC DNA]</scope>
    <source>
        <strain evidence="1">ST1C</strain>
    </source>
</reference>
<evidence type="ECO:0000313" key="1">
    <source>
        <dbReference type="EMBL" id="KAA6400302.1"/>
    </source>
</evidence>
<comment type="caution">
    <text evidence="1">The sequence shown here is derived from an EMBL/GenBank/DDBJ whole genome shotgun (WGS) entry which is preliminary data.</text>
</comment>
<name>A0A5J4X0H6_9EUKA</name>
<dbReference type="AlphaFoldDB" id="A0A5J4X0H6"/>
<proteinExistence type="predicted"/>
<organism evidence="1 2">
    <name type="scientific">Streblomastix strix</name>
    <dbReference type="NCBI Taxonomy" id="222440"/>
    <lineage>
        <taxon>Eukaryota</taxon>
        <taxon>Metamonada</taxon>
        <taxon>Preaxostyla</taxon>
        <taxon>Oxymonadida</taxon>
        <taxon>Streblomastigidae</taxon>
        <taxon>Streblomastix</taxon>
    </lineage>
</organism>
<gene>
    <name evidence="1" type="ORF">EZS28_004173</name>
</gene>